<evidence type="ECO:0000256" key="4">
    <source>
        <dbReference type="ARBA" id="ARBA00022547"/>
    </source>
</evidence>
<evidence type="ECO:0000256" key="3">
    <source>
        <dbReference type="ARBA" id="ARBA00022448"/>
    </source>
</evidence>
<dbReference type="InterPro" id="IPR045082">
    <property type="entry name" value="ATP_syn_F0_a_bact/chloroplast"/>
</dbReference>
<keyword evidence="8 11" id="KW-0406">Ion transport</keyword>
<dbReference type="Proteomes" id="UP000178187">
    <property type="component" value="Unassembled WGS sequence"/>
</dbReference>
<name>A0A1G1KX24_9BACT</name>
<dbReference type="PANTHER" id="PTHR42823">
    <property type="entry name" value="ATP SYNTHASE SUBUNIT A, CHLOROPLASTIC"/>
    <property type="match status" value="1"/>
</dbReference>
<dbReference type="NCBIfam" id="TIGR01131">
    <property type="entry name" value="ATP_synt_6_or_A"/>
    <property type="match status" value="1"/>
</dbReference>
<dbReference type="CDD" id="cd00310">
    <property type="entry name" value="ATP-synt_Fo_a_6"/>
    <property type="match status" value="1"/>
</dbReference>
<feature type="transmembrane region" description="Helical" evidence="11">
    <location>
        <begin position="166"/>
        <end position="187"/>
    </location>
</feature>
<evidence type="ECO:0000256" key="10">
    <source>
        <dbReference type="ARBA" id="ARBA00023310"/>
    </source>
</evidence>
<proteinExistence type="inferred from homology"/>
<dbReference type="AlphaFoldDB" id="A0A1G1KX24"/>
<dbReference type="HAMAP" id="MF_01393">
    <property type="entry name" value="ATP_synth_a_bact"/>
    <property type="match status" value="1"/>
</dbReference>
<comment type="caution">
    <text evidence="13">The sequence shown here is derived from an EMBL/GenBank/DDBJ whole genome shotgun (WGS) entry which is preliminary data.</text>
</comment>
<evidence type="ECO:0000313" key="14">
    <source>
        <dbReference type="Proteomes" id="UP000178187"/>
    </source>
</evidence>
<dbReference type="InterPro" id="IPR035908">
    <property type="entry name" value="F0_ATP_A_sf"/>
</dbReference>
<dbReference type="PROSITE" id="PS00449">
    <property type="entry name" value="ATPASE_A"/>
    <property type="match status" value="1"/>
</dbReference>
<keyword evidence="10 11" id="KW-0066">ATP synthesis</keyword>
<dbReference type="PRINTS" id="PR00123">
    <property type="entry name" value="ATPASEA"/>
</dbReference>
<evidence type="ECO:0000313" key="13">
    <source>
        <dbReference type="EMBL" id="OGW97488.1"/>
    </source>
</evidence>
<evidence type="ECO:0000256" key="2">
    <source>
        <dbReference type="ARBA" id="ARBA00006810"/>
    </source>
</evidence>
<dbReference type="InterPro" id="IPR023011">
    <property type="entry name" value="ATP_synth_F0_asu_AS"/>
</dbReference>
<evidence type="ECO:0000256" key="6">
    <source>
        <dbReference type="ARBA" id="ARBA00022781"/>
    </source>
</evidence>
<dbReference type="GO" id="GO:0042777">
    <property type="term" value="P:proton motive force-driven plasma membrane ATP synthesis"/>
    <property type="evidence" value="ECO:0007669"/>
    <property type="project" value="TreeGrafter"/>
</dbReference>
<sequence length="276" mass="30861">MAAHAGASHAAHSGSHELPNITTLLSQLWPDSLFFHFIHQWENIFFCTLIALLICLTALYAARQKSIIPKGIQNVWEFIVEAIEGFVSSILGSHGRKHLPFLGTLFLYILLMDWSGLVPLMKSPTSSWSTTIALALCVMVYVQYTGIREQSFFSYLKHMAGNPSNAFGLVLIPLMLAINIVIEWVAVPLSLSLRLFANISSEDMLLFKFAELNVMFKGIPFLLQLFANLLAIAFSFVQAFVFMLLSTVYISQVLPHEDHGAHEEKELAHSPTTINH</sequence>
<keyword evidence="4 11" id="KW-0138">CF(0)</keyword>
<dbReference type="GO" id="GO:0046933">
    <property type="term" value="F:proton-transporting ATP synthase activity, rotational mechanism"/>
    <property type="evidence" value="ECO:0007669"/>
    <property type="project" value="UniProtKB-UniRule"/>
</dbReference>
<dbReference type="InterPro" id="IPR000568">
    <property type="entry name" value="ATP_synth_F0_asu"/>
</dbReference>
<evidence type="ECO:0000256" key="8">
    <source>
        <dbReference type="ARBA" id="ARBA00023065"/>
    </source>
</evidence>
<dbReference type="GO" id="GO:0005886">
    <property type="term" value="C:plasma membrane"/>
    <property type="evidence" value="ECO:0007669"/>
    <property type="project" value="UniProtKB-SubCell"/>
</dbReference>
<dbReference type="PANTHER" id="PTHR42823:SF3">
    <property type="entry name" value="ATP SYNTHASE SUBUNIT A, CHLOROPLASTIC"/>
    <property type="match status" value="1"/>
</dbReference>
<evidence type="ECO:0000256" key="11">
    <source>
        <dbReference type="HAMAP-Rule" id="MF_01393"/>
    </source>
</evidence>
<gene>
    <name evidence="11" type="primary">atpB</name>
    <name evidence="13" type="ORF">A3G33_09595</name>
</gene>
<comment type="function">
    <text evidence="11 12">Key component of the proton channel; it plays a direct role in the translocation of protons across the membrane.</text>
</comment>
<keyword evidence="9 11" id="KW-0472">Membrane</keyword>
<evidence type="ECO:0000256" key="9">
    <source>
        <dbReference type="ARBA" id="ARBA00023136"/>
    </source>
</evidence>
<keyword evidence="6 11" id="KW-0375">Hydrogen ion transport</keyword>
<feature type="transmembrane region" description="Helical" evidence="11">
    <location>
        <begin position="99"/>
        <end position="121"/>
    </location>
</feature>
<feature type="transmembrane region" description="Helical" evidence="11">
    <location>
        <begin position="43"/>
        <end position="62"/>
    </location>
</feature>
<reference evidence="13 14" key="1">
    <citation type="journal article" date="2016" name="Nat. Commun.">
        <title>Thousands of microbial genomes shed light on interconnected biogeochemical processes in an aquifer system.</title>
        <authorList>
            <person name="Anantharaman K."/>
            <person name="Brown C.T."/>
            <person name="Hug L.A."/>
            <person name="Sharon I."/>
            <person name="Castelle C.J."/>
            <person name="Probst A.J."/>
            <person name="Thomas B.C."/>
            <person name="Singh A."/>
            <person name="Wilkins M.J."/>
            <person name="Karaoz U."/>
            <person name="Brodie E.L."/>
            <person name="Williams K.H."/>
            <person name="Hubbard S.S."/>
            <person name="Banfield J.F."/>
        </authorList>
    </citation>
    <scope>NUCLEOTIDE SEQUENCE [LARGE SCALE GENOMIC DNA]</scope>
</reference>
<comment type="similarity">
    <text evidence="2 11 12">Belongs to the ATPase A chain family.</text>
</comment>
<dbReference type="GO" id="GO:0045259">
    <property type="term" value="C:proton-transporting ATP synthase complex"/>
    <property type="evidence" value="ECO:0007669"/>
    <property type="project" value="UniProtKB-KW"/>
</dbReference>
<organism evidence="13 14">
    <name type="scientific">Candidatus Danuiimicrobium aquiferis</name>
    <dbReference type="NCBI Taxonomy" id="1801832"/>
    <lineage>
        <taxon>Bacteria</taxon>
        <taxon>Pseudomonadati</taxon>
        <taxon>Candidatus Omnitrophota</taxon>
        <taxon>Candidatus Danuiimicrobium</taxon>
    </lineage>
</organism>
<evidence type="ECO:0000256" key="5">
    <source>
        <dbReference type="ARBA" id="ARBA00022692"/>
    </source>
</evidence>
<dbReference type="Gene3D" id="1.20.120.220">
    <property type="entry name" value="ATP synthase, F0 complex, subunit A"/>
    <property type="match status" value="1"/>
</dbReference>
<keyword evidence="3 11" id="KW-0813">Transport</keyword>
<dbReference type="SUPFAM" id="SSF81336">
    <property type="entry name" value="F1F0 ATP synthase subunit A"/>
    <property type="match status" value="1"/>
</dbReference>
<evidence type="ECO:0000256" key="1">
    <source>
        <dbReference type="ARBA" id="ARBA00004141"/>
    </source>
</evidence>
<feature type="transmembrane region" description="Helical" evidence="11">
    <location>
        <begin position="127"/>
        <end position="145"/>
    </location>
</feature>
<evidence type="ECO:0000256" key="12">
    <source>
        <dbReference type="RuleBase" id="RU000483"/>
    </source>
</evidence>
<keyword evidence="11" id="KW-1003">Cell membrane</keyword>
<protein>
    <recommendedName>
        <fullName evidence="11 12">ATP synthase subunit a</fullName>
    </recommendedName>
    <alternativeName>
        <fullName evidence="11">ATP synthase F0 sector subunit a</fullName>
    </alternativeName>
    <alternativeName>
        <fullName evidence="11">F-ATPase subunit 6</fullName>
    </alternativeName>
</protein>
<dbReference type="Pfam" id="PF00119">
    <property type="entry name" value="ATP-synt_A"/>
    <property type="match status" value="1"/>
</dbReference>
<keyword evidence="7 11" id="KW-1133">Transmembrane helix</keyword>
<keyword evidence="5 11" id="KW-0812">Transmembrane</keyword>
<feature type="transmembrane region" description="Helical" evidence="11">
    <location>
        <begin position="221"/>
        <end position="245"/>
    </location>
</feature>
<evidence type="ECO:0000256" key="7">
    <source>
        <dbReference type="ARBA" id="ARBA00022989"/>
    </source>
</evidence>
<dbReference type="EMBL" id="MHFR01000042">
    <property type="protein sequence ID" value="OGW97488.1"/>
    <property type="molecule type" value="Genomic_DNA"/>
</dbReference>
<comment type="subcellular location">
    <subcellularLocation>
        <location evidence="11 12">Cell membrane</location>
        <topology evidence="11 12">Multi-pass membrane protein</topology>
    </subcellularLocation>
    <subcellularLocation>
        <location evidence="1">Membrane</location>
        <topology evidence="1">Multi-pass membrane protein</topology>
    </subcellularLocation>
</comment>
<accession>A0A1G1KX24</accession>